<reference evidence="1" key="1">
    <citation type="submission" date="2014-11" db="EMBL/GenBank/DDBJ databases">
        <authorList>
            <person name="Amaro Gonzalez C."/>
        </authorList>
    </citation>
    <scope>NUCLEOTIDE SEQUENCE</scope>
</reference>
<reference evidence="1" key="2">
    <citation type="journal article" date="2015" name="Fish Shellfish Immunol.">
        <title>Early steps in the European eel (Anguilla anguilla)-Vibrio vulnificus interaction in the gills: Role of the RtxA13 toxin.</title>
        <authorList>
            <person name="Callol A."/>
            <person name="Pajuelo D."/>
            <person name="Ebbesson L."/>
            <person name="Teles M."/>
            <person name="MacKenzie S."/>
            <person name="Amaro C."/>
        </authorList>
    </citation>
    <scope>NUCLEOTIDE SEQUENCE</scope>
</reference>
<dbReference type="AlphaFoldDB" id="A0A0E9RE19"/>
<sequence>MSYHARPGQRHSQTSEYRCNIPESLVQVTYYNQEPKF</sequence>
<name>A0A0E9RE19_ANGAN</name>
<dbReference type="EMBL" id="GBXM01081258">
    <property type="protein sequence ID" value="JAH27319.1"/>
    <property type="molecule type" value="Transcribed_RNA"/>
</dbReference>
<accession>A0A0E9RE19</accession>
<proteinExistence type="predicted"/>
<evidence type="ECO:0000313" key="1">
    <source>
        <dbReference type="EMBL" id="JAH27319.1"/>
    </source>
</evidence>
<protein>
    <submittedName>
        <fullName evidence="1">Uncharacterized protein</fullName>
    </submittedName>
</protein>
<organism evidence="1">
    <name type="scientific">Anguilla anguilla</name>
    <name type="common">European freshwater eel</name>
    <name type="synonym">Muraena anguilla</name>
    <dbReference type="NCBI Taxonomy" id="7936"/>
    <lineage>
        <taxon>Eukaryota</taxon>
        <taxon>Metazoa</taxon>
        <taxon>Chordata</taxon>
        <taxon>Craniata</taxon>
        <taxon>Vertebrata</taxon>
        <taxon>Euteleostomi</taxon>
        <taxon>Actinopterygii</taxon>
        <taxon>Neopterygii</taxon>
        <taxon>Teleostei</taxon>
        <taxon>Anguilliformes</taxon>
        <taxon>Anguillidae</taxon>
        <taxon>Anguilla</taxon>
    </lineage>
</organism>